<keyword evidence="2" id="KW-0680">Restriction system</keyword>
<name>A0A379C365_9FIRM</name>
<comment type="similarity">
    <text evidence="1">Belongs to the type-I restriction system S methylase family.</text>
</comment>
<dbReference type="Proteomes" id="UP000255517">
    <property type="component" value="Unassembled WGS sequence"/>
</dbReference>
<dbReference type="GO" id="GO:0009307">
    <property type="term" value="P:DNA restriction-modification system"/>
    <property type="evidence" value="ECO:0007669"/>
    <property type="project" value="UniProtKB-KW"/>
</dbReference>
<reference evidence="6 7" key="1">
    <citation type="submission" date="2018-06" db="EMBL/GenBank/DDBJ databases">
        <authorList>
            <consortium name="Pathogen Informatics"/>
            <person name="Doyle S."/>
        </authorList>
    </citation>
    <scope>NUCLEOTIDE SEQUENCE [LARGE SCALE GENOMIC DNA]</scope>
    <source>
        <strain evidence="6 7">NCTC13149</strain>
    </source>
</reference>
<evidence type="ECO:0000313" key="6">
    <source>
        <dbReference type="EMBL" id="SUB56531.1"/>
    </source>
</evidence>
<keyword evidence="3" id="KW-0238">DNA-binding</keyword>
<dbReference type="OrthoDB" id="9795776at2"/>
<dbReference type="InterPro" id="IPR044946">
    <property type="entry name" value="Restrct_endonuc_typeI_TRD_sf"/>
</dbReference>
<dbReference type="Gene3D" id="1.10.287.1120">
    <property type="entry name" value="Bipartite methylase S protein"/>
    <property type="match status" value="2"/>
</dbReference>
<dbReference type="REBASE" id="405722">
    <property type="entry name" value="S1.Pla13149I"/>
</dbReference>
<feature type="domain" description="Type I restriction modification DNA specificity" evidence="5">
    <location>
        <begin position="241"/>
        <end position="381"/>
    </location>
</feature>
<proteinExistence type="inferred from homology"/>
<evidence type="ECO:0000313" key="7">
    <source>
        <dbReference type="Proteomes" id="UP000255517"/>
    </source>
</evidence>
<protein>
    <submittedName>
        <fullName evidence="6">Type I restriction enzyme specificity protein MPN_089</fullName>
    </submittedName>
</protein>
<dbReference type="EMBL" id="UGSZ01000001">
    <property type="protein sequence ID" value="SUB56531.1"/>
    <property type="molecule type" value="Genomic_DNA"/>
</dbReference>
<gene>
    <name evidence="6" type="ORF">NCTC13149_00303</name>
</gene>
<dbReference type="InterPro" id="IPR000055">
    <property type="entry name" value="Restrct_endonuc_typeI_TRD"/>
</dbReference>
<dbReference type="AlphaFoldDB" id="A0A379C365"/>
<evidence type="ECO:0000256" key="3">
    <source>
        <dbReference type="ARBA" id="ARBA00023125"/>
    </source>
</evidence>
<sequence length="416" mass="48458">MVIKVSKIEELLKNEKVEWKKLGEICEIKKGKQYNKKDMLEIAEYPVINGGVSPSGYIEIFNENENTITVSQGGASAGFVNFIETKFWLGAHAFSIKPKIKIINDFGYNYKFFNRYIFHILKMNQYMLQSSQLGAGIPSLSKEKLSAIAIPMTTKESQDKIVKILDKFTNYVSELQAELRARNKQYEYYRDMILSEKYLNKLTKEFYQIDRIRSFGYVKISELCLRQKGINITAEQMKNLDKSDSSVKVFAGGNTTANLLPEEVGIENIINKPSVIVKSRGNIDFEYYDRNFTHKNEMWSYSSLDEEKLNIKFLYCILKNNLKYFKDNAISGKLPQISIGLTDNYKVPLPSIYIQNKVVEVLDRFEELVENSRGLLPEEIEKRQKQYEYYRKKLLTFDENVVEPNRTEPNRTEPNY</sequence>
<accession>A0A379C365</accession>
<evidence type="ECO:0000259" key="5">
    <source>
        <dbReference type="Pfam" id="PF01420"/>
    </source>
</evidence>
<dbReference type="PANTHER" id="PTHR43140">
    <property type="entry name" value="TYPE-1 RESTRICTION ENZYME ECOKI SPECIFICITY PROTEIN"/>
    <property type="match status" value="1"/>
</dbReference>
<dbReference type="PANTHER" id="PTHR43140:SF1">
    <property type="entry name" value="TYPE I RESTRICTION ENZYME ECOKI SPECIFICITY SUBUNIT"/>
    <property type="match status" value="1"/>
</dbReference>
<dbReference type="CDD" id="cd17291">
    <property type="entry name" value="RMtype1_S_MgeORF438P-TRD-CR_like"/>
    <property type="match status" value="2"/>
</dbReference>
<dbReference type="STRING" id="1122949.GCA_000378725_00872"/>
<dbReference type="GO" id="GO:0003677">
    <property type="term" value="F:DNA binding"/>
    <property type="evidence" value="ECO:0007669"/>
    <property type="project" value="UniProtKB-KW"/>
</dbReference>
<evidence type="ECO:0000256" key="2">
    <source>
        <dbReference type="ARBA" id="ARBA00022747"/>
    </source>
</evidence>
<evidence type="ECO:0000256" key="1">
    <source>
        <dbReference type="ARBA" id="ARBA00010923"/>
    </source>
</evidence>
<comment type="subunit">
    <text evidence="4">The methyltransferase is composed of M and S polypeptides.</text>
</comment>
<dbReference type="SUPFAM" id="SSF116734">
    <property type="entry name" value="DNA methylase specificity domain"/>
    <property type="match status" value="2"/>
</dbReference>
<dbReference type="Gene3D" id="3.90.220.20">
    <property type="entry name" value="DNA methylase specificity domains"/>
    <property type="match status" value="2"/>
</dbReference>
<feature type="domain" description="Type I restriction modification DNA specificity" evidence="5">
    <location>
        <begin position="15"/>
        <end position="179"/>
    </location>
</feature>
<organism evidence="6 7">
    <name type="scientific">Peptoniphilus lacrimalis</name>
    <dbReference type="NCBI Taxonomy" id="33031"/>
    <lineage>
        <taxon>Bacteria</taxon>
        <taxon>Bacillati</taxon>
        <taxon>Bacillota</taxon>
        <taxon>Tissierellia</taxon>
        <taxon>Tissierellales</taxon>
        <taxon>Peptoniphilaceae</taxon>
        <taxon>Peptoniphilus</taxon>
    </lineage>
</organism>
<dbReference type="Pfam" id="PF01420">
    <property type="entry name" value="Methylase_S"/>
    <property type="match status" value="2"/>
</dbReference>
<evidence type="ECO:0000256" key="4">
    <source>
        <dbReference type="ARBA" id="ARBA00038652"/>
    </source>
</evidence>
<dbReference type="InterPro" id="IPR051212">
    <property type="entry name" value="Type-I_RE_S_subunit"/>
</dbReference>